<accession>A0A381TM56</accession>
<dbReference type="GO" id="GO:0019441">
    <property type="term" value="P:L-tryptophan catabolic process to kynurenine"/>
    <property type="evidence" value="ECO:0007669"/>
    <property type="project" value="InterPro"/>
</dbReference>
<dbReference type="InterPro" id="IPR037175">
    <property type="entry name" value="KFase_sf"/>
</dbReference>
<evidence type="ECO:0008006" key="2">
    <source>
        <dbReference type="Google" id="ProtNLM"/>
    </source>
</evidence>
<dbReference type="SUPFAM" id="SSF102198">
    <property type="entry name" value="Putative cyclase"/>
    <property type="match status" value="1"/>
</dbReference>
<reference evidence="1" key="1">
    <citation type="submission" date="2018-05" db="EMBL/GenBank/DDBJ databases">
        <authorList>
            <person name="Lanie J.A."/>
            <person name="Ng W.-L."/>
            <person name="Kazmierczak K.M."/>
            <person name="Andrzejewski T.M."/>
            <person name="Davidsen T.M."/>
            <person name="Wayne K.J."/>
            <person name="Tettelin H."/>
            <person name="Glass J.I."/>
            <person name="Rusch D."/>
            <person name="Podicherti R."/>
            <person name="Tsui H.-C.T."/>
            <person name="Winkler M.E."/>
        </authorList>
    </citation>
    <scope>NUCLEOTIDE SEQUENCE</scope>
</reference>
<dbReference type="AlphaFoldDB" id="A0A381TM56"/>
<sequence length="248" mass="28023">MSIPYHFNGPQPNYYDVNPGRLVPLKLGKKSYSVVDGAGCNVPEISMNIHCTGTHTECVGHLLEQNNSVTECIEDLFFPAVLITVQPILFSACPDSYHVVVQEGEQVINTESLEKAFQQFQDYRPLSIIIRTLPNPAEKQFYHYTEQVPVFFTNDSISFLSNQEIQHLVVDIPSLDRMEDDGILGNHRIFWGNGKDLKGDLDSNSHRTVTELAYIPDDVEDGFYFLGIQLPRFQCDAAPSRPMLMKPV</sequence>
<dbReference type="EMBL" id="UINC01004827">
    <property type="protein sequence ID" value="SVA17140.1"/>
    <property type="molecule type" value="Genomic_DNA"/>
</dbReference>
<dbReference type="Gene3D" id="3.50.30.50">
    <property type="entry name" value="Putative cyclase"/>
    <property type="match status" value="1"/>
</dbReference>
<dbReference type="GO" id="GO:0004061">
    <property type="term" value="F:arylformamidase activity"/>
    <property type="evidence" value="ECO:0007669"/>
    <property type="project" value="InterPro"/>
</dbReference>
<gene>
    <name evidence="1" type="ORF">METZ01_LOCUS69994</name>
</gene>
<dbReference type="InterPro" id="IPR007325">
    <property type="entry name" value="KFase/CYL"/>
</dbReference>
<name>A0A381TM56_9ZZZZ</name>
<organism evidence="1">
    <name type="scientific">marine metagenome</name>
    <dbReference type="NCBI Taxonomy" id="408172"/>
    <lineage>
        <taxon>unclassified sequences</taxon>
        <taxon>metagenomes</taxon>
        <taxon>ecological metagenomes</taxon>
    </lineage>
</organism>
<evidence type="ECO:0000313" key="1">
    <source>
        <dbReference type="EMBL" id="SVA17140.1"/>
    </source>
</evidence>
<protein>
    <recommendedName>
        <fullName evidence="2">Cyclase family protein</fullName>
    </recommendedName>
</protein>
<dbReference type="Pfam" id="PF04199">
    <property type="entry name" value="Cyclase"/>
    <property type="match status" value="1"/>
</dbReference>
<proteinExistence type="predicted"/>